<comment type="caution">
    <text evidence="1">The sequence shown here is derived from an EMBL/GenBank/DDBJ whole genome shotgun (WGS) entry which is preliminary data.</text>
</comment>
<dbReference type="STRING" id="909613.UO65_0802"/>
<proteinExistence type="predicted"/>
<dbReference type="eggNOG" id="ENOG5031JY8">
    <property type="taxonomic scope" value="Bacteria"/>
</dbReference>
<organism evidence="1 2">
    <name type="scientific">Actinokineospora spheciospongiae</name>
    <dbReference type="NCBI Taxonomy" id="909613"/>
    <lineage>
        <taxon>Bacteria</taxon>
        <taxon>Bacillati</taxon>
        <taxon>Actinomycetota</taxon>
        <taxon>Actinomycetes</taxon>
        <taxon>Pseudonocardiales</taxon>
        <taxon>Pseudonocardiaceae</taxon>
        <taxon>Actinokineospora</taxon>
    </lineage>
</organism>
<evidence type="ECO:0000313" key="2">
    <source>
        <dbReference type="Proteomes" id="UP000019277"/>
    </source>
</evidence>
<sequence length="139" mass="15376">MEVDHNHFLMQEVPTLRTMSVDDMPGDDELVAGSDGGLYFHSAANDHEADVRLELWDAEPDPVAAPWTLGATVSTDLRDAVRFNSIFMVFSGRELVLPVSGPYMARVSTRGRDAAAELEEATFAKGVEKWLVQLWSRPA</sequence>
<keyword evidence="2" id="KW-1185">Reference proteome</keyword>
<gene>
    <name evidence="1" type="ORF">UO65_0802</name>
</gene>
<name>W7J4E6_9PSEU</name>
<dbReference type="EMBL" id="AYXG01000029">
    <property type="protein sequence ID" value="EWC63887.1"/>
    <property type="molecule type" value="Genomic_DNA"/>
</dbReference>
<dbReference type="AlphaFoldDB" id="W7J4E6"/>
<accession>W7J4E6</accession>
<protein>
    <submittedName>
        <fullName evidence="1">Uncharacterized protein</fullName>
    </submittedName>
</protein>
<reference evidence="1 2" key="1">
    <citation type="journal article" date="2014" name="Genome Announc.">
        <title>Draft Genome Sequence of the Antitrypanosomally Active Sponge-Associated Bacterium Actinokineospora sp. Strain EG49.</title>
        <authorList>
            <person name="Harjes J."/>
            <person name="Ryu T."/>
            <person name="Abdelmohsen U.R."/>
            <person name="Moitinho-Silva L."/>
            <person name="Horn H."/>
            <person name="Ravasi T."/>
            <person name="Hentschel U."/>
        </authorList>
    </citation>
    <scope>NUCLEOTIDE SEQUENCE [LARGE SCALE GENOMIC DNA]</scope>
    <source>
        <strain evidence="1 2">EG49</strain>
    </source>
</reference>
<dbReference type="Proteomes" id="UP000019277">
    <property type="component" value="Unassembled WGS sequence"/>
</dbReference>
<evidence type="ECO:0000313" key="1">
    <source>
        <dbReference type="EMBL" id="EWC63887.1"/>
    </source>
</evidence>